<comment type="subcellular location">
    <subcellularLocation>
        <location evidence="1">Mitochondrion</location>
    </subcellularLocation>
</comment>
<keyword evidence="3" id="KW-0496">Mitochondrion</keyword>
<reference evidence="5" key="1">
    <citation type="submission" date="2015-12" db="EMBL/GenBank/DDBJ databases">
        <title>De novo transcriptome assembly of four potential Pierce s Disease insect vectors from Arizona vineyards.</title>
        <authorList>
            <person name="Tassone E.E."/>
        </authorList>
    </citation>
    <scope>NUCLEOTIDE SEQUENCE</scope>
</reference>
<dbReference type="AlphaFoldDB" id="A0A1B6C0F5"/>
<evidence type="ECO:0000256" key="2">
    <source>
        <dbReference type="ARBA" id="ARBA00022980"/>
    </source>
</evidence>
<sequence>MFSTRFYIRSFSQAINRFCRLKKSERLCFSTSLSDEYTEKPEYPPILDLTEKEIKHRNLEFENEKHQKLHTVEEKLFAINLPRYYGWESLILKEGVIPYNFLPLVQYITRTKFVETSKLHIDTNISDISEDIIEDIRNQIQEAIILELVNRRHRYEIEGEKLSETAQSDILAKNVIDQIHRIIITSLVSRFPHLLEAETDYDPRIEAFWKVGNFPPDPETYENRKNDIEKYKKERKTMLMRSREIEKIAPEKEIDHWIQYFGEPIIQLRHSSPLPPLVQESLKAGKEEKIEEVSDSPEEEKEKIIDFPKEGYDPGYNGIEKVRRHGTNIPGFWPGNPNEFGILSYHKRGHLLGRPPHFGKNDEINALHVQGILSGFGWLMAQAAYQGFNTFIEITYPLTTSTVITDGRVFSFYTYQLNTLLMHDEHMQTNTKENICYGSQEKNLYKSIEGDKIIGWDDEVLKTLLSFYINVPKKREGVNLKPYVNDEEQYICDIKDDKRREWLHKQFRHMYSNRKRHLVPYEIYDWEQIYKIKFNLRPFDARRRPFELDQNPLEERKFSDHVPAYIKKSLRDPLKKKQKFEDTYYPDI</sequence>
<keyword evidence="2" id="KW-0689">Ribosomal protein</keyword>
<dbReference type="EMBL" id="GEDC01030312">
    <property type="protein sequence ID" value="JAS06986.1"/>
    <property type="molecule type" value="Transcribed_RNA"/>
</dbReference>
<accession>A0A1B6C0F5</accession>
<protein>
    <recommendedName>
        <fullName evidence="6">28S ribosomal protein S30, mitochondrial</fullName>
    </recommendedName>
</protein>
<dbReference type="InterPro" id="IPR010793">
    <property type="entry name" value="Ribosomal_mL37/mL65"/>
</dbReference>
<dbReference type="GO" id="GO:0006412">
    <property type="term" value="P:translation"/>
    <property type="evidence" value="ECO:0007669"/>
    <property type="project" value="InterPro"/>
</dbReference>
<dbReference type="PANTHER" id="PTHR13014:SF3">
    <property type="entry name" value="LARGE RIBOSOMAL SUBUNIT PROTEIN ML65"/>
    <property type="match status" value="1"/>
</dbReference>
<organism evidence="5">
    <name type="scientific">Clastoptera arizonana</name>
    <name type="common">Arizona spittle bug</name>
    <dbReference type="NCBI Taxonomy" id="38151"/>
    <lineage>
        <taxon>Eukaryota</taxon>
        <taxon>Metazoa</taxon>
        <taxon>Ecdysozoa</taxon>
        <taxon>Arthropoda</taxon>
        <taxon>Hexapoda</taxon>
        <taxon>Insecta</taxon>
        <taxon>Pterygota</taxon>
        <taxon>Neoptera</taxon>
        <taxon>Paraneoptera</taxon>
        <taxon>Hemiptera</taxon>
        <taxon>Auchenorrhyncha</taxon>
        <taxon>Cercopoidea</taxon>
        <taxon>Clastopteridae</taxon>
        <taxon>Clastoptera</taxon>
    </lineage>
</organism>
<gene>
    <name evidence="5" type="ORF">g.14004</name>
</gene>
<dbReference type="Pfam" id="PF07147">
    <property type="entry name" value="PDCD9"/>
    <property type="match status" value="1"/>
</dbReference>
<evidence type="ECO:0000313" key="5">
    <source>
        <dbReference type="EMBL" id="JAS06986.1"/>
    </source>
</evidence>
<evidence type="ECO:0008006" key="6">
    <source>
        <dbReference type="Google" id="ProtNLM"/>
    </source>
</evidence>
<dbReference type="GO" id="GO:0003735">
    <property type="term" value="F:structural constituent of ribosome"/>
    <property type="evidence" value="ECO:0007669"/>
    <property type="project" value="InterPro"/>
</dbReference>
<proteinExistence type="predicted"/>
<evidence type="ECO:0000256" key="1">
    <source>
        <dbReference type="ARBA" id="ARBA00004173"/>
    </source>
</evidence>
<keyword evidence="4" id="KW-0687">Ribonucleoprotein</keyword>
<dbReference type="InterPro" id="IPR039982">
    <property type="entry name" value="Ribosomal_mL65"/>
</dbReference>
<dbReference type="PANTHER" id="PTHR13014">
    <property type="entry name" value="MITOCHONDRIAL 28S RIBOSOMAL PROTEIN S30/P52 PRO-APOTOTIC PROTEIN"/>
    <property type="match status" value="1"/>
</dbReference>
<dbReference type="GO" id="GO:0005762">
    <property type="term" value="C:mitochondrial large ribosomal subunit"/>
    <property type="evidence" value="ECO:0007669"/>
    <property type="project" value="TreeGrafter"/>
</dbReference>
<evidence type="ECO:0000256" key="4">
    <source>
        <dbReference type="ARBA" id="ARBA00023274"/>
    </source>
</evidence>
<name>A0A1B6C0F5_9HEMI</name>
<evidence type="ECO:0000256" key="3">
    <source>
        <dbReference type="ARBA" id="ARBA00023128"/>
    </source>
</evidence>